<sequence length="193" mass="21905">MNKTTETLIKKALEQLKNSPTGEISLKSRRLLWESISQDSNVDEKKLKLTKLDSLCVIYGAPIWLKKFNSENELKEILDVANKVVTGVITQDDGLAIRHEFYVDVVENQSYEPHEYPAMFIGHAAANTIVTATDNLFFDPTDDTDDYDLDLEAFEPSYLVASAFAGGLDRNGDPEQRRSFWEWYLSTALYQVA</sequence>
<comment type="caution">
    <text evidence="2">The sequence shown here is derived from an EMBL/GenBank/DDBJ whole genome shotgun (WGS) entry which is preliminary data.</text>
</comment>
<evidence type="ECO:0000259" key="1">
    <source>
        <dbReference type="Pfam" id="PF14423"/>
    </source>
</evidence>
<reference evidence="2 3" key="1">
    <citation type="submission" date="2020-03" db="EMBL/GenBank/DDBJ databases">
        <authorList>
            <person name="Wang L."/>
            <person name="He N."/>
            <person name="Li Y."/>
            <person name="Fang Y."/>
            <person name="Zhang F."/>
        </authorList>
    </citation>
    <scope>NUCLEOTIDE SEQUENCE [LARGE SCALE GENOMIC DNA]</scope>
    <source>
        <strain evidence="3">hsmgli-8</strain>
    </source>
</reference>
<proteinExistence type="predicted"/>
<feature type="domain" description="Immunity protein Imm5" evidence="1">
    <location>
        <begin position="9"/>
        <end position="189"/>
    </location>
</feature>
<keyword evidence="3" id="KW-1185">Reference proteome</keyword>
<organism evidence="2 3">
    <name type="scientific">Pseudomonas quercus</name>
    <dbReference type="NCBI Taxonomy" id="2722792"/>
    <lineage>
        <taxon>Bacteria</taxon>
        <taxon>Pseudomonadati</taxon>
        <taxon>Pseudomonadota</taxon>
        <taxon>Gammaproteobacteria</taxon>
        <taxon>Pseudomonadales</taxon>
        <taxon>Pseudomonadaceae</taxon>
        <taxon>Pseudomonas</taxon>
    </lineage>
</organism>
<accession>A0ABX0YFU3</accession>
<gene>
    <name evidence="2" type="ORF">HBH25_10215</name>
</gene>
<evidence type="ECO:0000313" key="3">
    <source>
        <dbReference type="Proteomes" id="UP000746535"/>
    </source>
</evidence>
<evidence type="ECO:0000313" key="2">
    <source>
        <dbReference type="EMBL" id="NJP01239.1"/>
    </source>
</evidence>
<protein>
    <submittedName>
        <fullName evidence="2">Immunity protein Imm5</fullName>
    </submittedName>
</protein>
<dbReference type="InterPro" id="IPR025675">
    <property type="entry name" value="Imm5"/>
</dbReference>
<dbReference type="EMBL" id="JAAVJI010000004">
    <property type="protein sequence ID" value="NJP01239.1"/>
    <property type="molecule type" value="Genomic_DNA"/>
</dbReference>
<dbReference type="RefSeq" id="WP_168083802.1">
    <property type="nucleotide sequence ID" value="NZ_JAAVJI010000004.1"/>
</dbReference>
<dbReference type="Pfam" id="PF14423">
    <property type="entry name" value="Imm5"/>
    <property type="match status" value="1"/>
</dbReference>
<dbReference type="Proteomes" id="UP000746535">
    <property type="component" value="Unassembled WGS sequence"/>
</dbReference>
<name>A0ABX0YFU3_9PSED</name>